<proteinExistence type="predicted"/>
<dbReference type="AlphaFoldDB" id="A0A0E9TKZ1"/>
<protein>
    <submittedName>
        <fullName evidence="1">Uncharacterized protein</fullName>
    </submittedName>
</protein>
<name>A0A0E9TKZ1_ANGAN</name>
<reference evidence="1" key="1">
    <citation type="submission" date="2014-11" db="EMBL/GenBank/DDBJ databases">
        <authorList>
            <person name="Amaro Gonzalez C."/>
        </authorList>
    </citation>
    <scope>NUCLEOTIDE SEQUENCE</scope>
</reference>
<accession>A0A0E9TKZ1</accession>
<organism evidence="1">
    <name type="scientific">Anguilla anguilla</name>
    <name type="common">European freshwater eel</name>
    <name type="synonym">Muraena anguilla</name>
    <dbReference type="NCBI Taxonomy" id="7936"/>
    <lineage>
        <taxon>Eukaryota</taxon>
        <taxon>Metazoa</taxon>
        <taxon>Chordata</taxon>
        <taxon>Craniata</taxon>
        <taxon>Vertebrata</taxon>
        <taxon>Euteleostomi</taxon>
        <taxon>Actinopterygii</taxon>
        <taxon>Neopterygii</taxon>
        <taxon>Teleostei</taxon>
        <taxon>Anguilliformes</taxon>
        <taxon>Anguillidae</taxon>
        <taxon>Anguilla</taxon>
    </lineage>
</organism>
<dbReference type="EMBL" id="GBXM01054331">
    <property type="protein sequence ID" value="JAH54246.1"/>
    <property type="molecule type" value="Transcribed_RNA"/>
</dbReference>
<evidence type="ECO:0000313" key="1">
    <source>
        <dbReference type="EMBL" id="JAH54246.1"/>
    </source>
</evidence>
<sequence>MHSTRAEKGPEIAREWKRWELRAF</sequence>
<reference evidence="1" key="2">
    <citation type="journal article" date="2015" name="Fish Shellfish Immunol.">
        <title>Early steps in the European eel (Anguilla anguilla)-Vibrio vulnificus interaction in the gills: Role of the RtxA13 toxin.</title>
        <authorList>
            <person name="Callol A."/>
            <person name="Pajuelo D."/>
            <person name="Ebbesson L."/>
            <person name="Teles M."/>
            <person name="MacKenzie S."/>
            <person name="Amaro C."/>
        </authorList>
    </citation>
    <scope>NUCLEOTIDE SEQUENCE</scope>
</reference>